<protein>
    <submittedName>
        <fullName evidence="2">General stress protein</fullName>
    </submittedName>
</protein>
<dbReference type="AlphaFoldDB" id="A0A7X2IWK5"/>
<dbReference type="Pfam" id="PF11181">
    <property type="entry name" value="YflT"/>
    <property type="match status" value="1"/>
</dbReference>
<evidence type="ECO:0000313" key="2">
    <source>
        <dbReference type="EMBL" id="MRX71148.1"/>
    </source>
</evidence>
<feature type="domain" description="General stress protein 17M-like" evidence="1">
    <location>
        <begin position="9"/>
        <end position="100"/>
    </location>
</feature>
<keyword evidence="3" id="KW-1185">Reference proteome</keyword>
<dbReference type="EMBL" id="WKKI01000003">
    <property type="protein sequence ID" value="MRX71148.1"/>
    <property type="molecule type" value="Genomic_DNA"/>
</dbReference>
<name>A0A7X2IWK5_9BACI</name>
<comment type="caution">
    <text evidence="2">The sequence shown here is derived from an EMBL/GenBank/DDBJ whole genome shotgun (WGS) entry which is preliminary data.</text>
</comment>
<dbReference type="InterPro" id="IPR025889">
    <property type="entry name" value="GSP17M-like_dom"/>
</dbReference>
<proteinExistence type="predicted"/>
<accession>A0A7X2IWK5</accession>
<dbReference type="Proteomes" id="UP000448867">
    <property type="component" value="Unassembled WGS sequence"/>
</dbReference>
<organism evidence="2 3">
    <name type="scientific">Metabacillus lacus</name>
    <dbReference type="NCBI Taxonomy" id="1983721"/>
    <lineage>
        <taxon>Bacteria</taxon>
        <taxon>Bacillati</taxon>
        <taxon>Bacillota</taxon>
        <taxon>Bacilli</taxon>
        <taxon>Bacillales</taxon>
        <taxon>Bacillaceae</taxon>
        <taxon>Metabacillus</taxon>
    </lineage>
</organism>
<dbReference type="OrthoDB" id="2353304at2"/>
<reference evidence="2 3" key="1">
    <citation type="submission" date="2019-11" db="EMBL/GenBank/DDBJ databases">
        <title>Bacillus lacus genome.</title>
        <authorList>
            <person name="Allen C.J."/>
            <person name="Newman J.D."/>
        </authorList>
    </citation>
    <scope>NUCLEOTIDE SEQUENCE [LARGE SCALE GENOMIC DNA]</scope>
    <source>
        <strain evidence="2 3">KCTC 33946</strain>
    </source>
</reference>
<sequence>MLDMKTFVLENGVQAVEKIEQLEVEGFKKDNIYLFAHDSNRSKHLTENTNTESVGITDQGIFTAVKNVFSSRGDELRAKFEGVGLSKEEAEKYEEELDYGKVVLVAKYNDK</sequence>
<gene>
    <name evidence="2" type="ORF">GJU40_03050</name>
</gene>
<evidence type="ECO:0000259" key="1">
    <source>
        <dbReference type="Pfam" id="PF11181"/>
    </source>
</evidence>
<evidence type="ECO:0000313" key="3">
    <source>
        <dbReference type="Proteomes" id="UP000448867"/>
    </source>
</evidence>